<gene>
    <name evidence="4" type="ORF">DY218_32740</name>
</gene>
<dbReference type="GO" id="GO:0016747">
    <property type="term" value="F:acyltransferase activity, transferring groups other than amino-acyl groups"/>
    <property type="evidence" value="ECO:0007669"/>
    <property type="project" value="UniProtKB-ARBA"/>
</dbReference>
<evidence type="ECO:0000259" key="3">
    <source>
        <dbReference type="Pfam" id="PF08541"/>
    </source>
</evidence>
<keyword evidence="2" id="KW-0012">Acyltransferase</keyword>
<proteinExistence type="predicted"/>
<keyword evidence="1" id="KW-0808">Transferase</keyword>
<evidence type="ECO:0000256" key="1">
    <source>
        <dbReference type="ARBA" id="ARBA00022679"/>
    </source>
</evidence>
<reference evidence="4 5" key="1">
    <citation type="submission" date="2018-08" db="EMBL/GenBank/DDBJ databases">
        <title>Isolation, diversity and antifungal activity of Actinobacteria from wheat.</title>
        <authorList>
            <person name="Han C."/>
        </authorList>
    </citation>
    <scope>NUCLEOTIDE SEQUENCE [LARGE SCALE GENOMIC DNA]</scope>
    <source>
        <strain evidence="4 5">NEAU-YY421</strain>
    </source>
</reference>
<dbReference type="PANTHER" id="PTHR34069:SF2">
    <property type="entry name" value="BETA-KETOACYL-[ACYL-CARRIER-PROTEIN] SYNTHASE III"/>
    <property type="match status" value="1"/>
</dbReference>
<name>A0A372LV32_9ACTN</name>
<evidence type="ECO:0000313" key="4">
    <source>
        <dbReference type="EMBL" id="RFU82524.1"/>
    </source>
</evidence>
<organism evidence="4 5">
    <name type="scientific">Streptomyces triticagri</name>
    <dbReference type="NCBI Taxonomy" id="2293568"/>
    <lineage>
        <taxon>Bacteria</taxon>
        <taxon>Bacillati</taxon>
        <taxon>Actinomycetota</taxon>
        <taxon>Actinomycetes</taxon>
        <taxon>Kitasatosporales</taxon>
        <taxon>Streptomycetaceae</taxon>
        <taxon>Streptomyces</taxon>
    </lineage>
</organism>
<dbReference type="PANTHER" id="PTHR34069">
    <property type="entry name" value="3-OXOACYL-[ACYL-CARRIER-PROTEIN] SYNTHASE 3"/>
    <property type="match status" value="1"/>
</dbReference>
<evidence type="ECO:0000313" key="5">
    <source>
        <dbReference type="Proteomes" id="UP000263094"/>
    </source>
</evidence>
<dbReference type="Proteomes" id="UP000263094">
    <property type="component" value="Unassembled WGS sequence"/>
</dbReference>
<keyword evidence="5" id="KW-1185">Reference proteome</keyword>
<dbReference type="Gene3D" id="3.40.47.10">
    <property type="match status" value="2"/>
</dbReference>
<dbReference type="OrthoDB" id="2636646at2"/>
<dbReference type="EMBL" id="QUAK01000236">
    <property type="protein sequence ID" value="RFU82524.1"/>
    <property type="molecule type" value="Genomic_DNA"/>
</dbReference>
<protein>
    <submittedName>
        <fullName evidence="4">3-oxoacyl-ACP synthase</fullName>
    </submittedName>
</protein>
<dbReference type="InterPro" id="IPR013747">
    <property type="entry name" value="ACP_syn_III_C"/>
</dbReference>
<dbReference type="SUPFAM" id="SSF53901">
    <property type="entry name" value="Thiolase-like"/>
    <property type="match status" value="1"/>
</dbReference>
<dbReference type="InterPro" id="IPR016039">
    <property type="entry name" value="Thiolase-like"/>
</dbReference>
<feature type="domain" description="Beta-ketoacyl-[acyl-carrier-protein] synthase III C-terminal" evidence="3">
    <location>
        <begin position="220"/>
        <end position="309"/>
    </location>
</feature>
<dbReference type="GO" id="GO:0044550">
    <property type="term" value="P:secondary metabolite biosynthetic process"/>
    <property type="evidence" value="ECO:0007669"/>
    <property type="project" value="TreeGrafter"/>
</dbReference>
<sequence>MTSIVAVSSHLPETVPLASLQAQIGLSDVQLRRYERFYGLADVCRDEGATETDLLRRAVGKLAELPGQEHRVRYVLQARTMPSPLPYPLTSLGPLRQELGLEHARSFVVSHHACASGLLAVDMAGMLLAADGDPDALALVLAGEKACTHRTQSIQDVTVMGEGAVAMLVSGRDRGPDRMLGYASRMHPRFHSDFILAGEKAKDFQELYLPALCEVIATALDEAGCSVDELSLVLAHNVNRLSWMGAAKALGIPMEKIFLDLVGEAGHCFCADPFLNLQRASEQGRLRPGDRYLMTSVGLGATFSAMVFEH</sequence>
<evidence type="ECO:0000256" key="2">
    <source>
        <dbReference type="ARBA" id="ARBA00023315"/>
    </source>
</evidence>
<dbReference type="Pfam" id="PF08541">
    <property type="entry name" value="ACP_syn_III_C"/>
    <property type="match status" value="1"/>
</dbReference>
<accession>A0A372LV32</accession>
<comment type="caution">
    <text evidence="4">The sequence shown here is derived from an EMBL/GenBank/DDBJ whole genome shotgun (WGS) entry which is preliminary data.</text>
</comment>
<dbReference type="AlphaFoldDB" id="A0A372LV32"/>